<reference evidence="1 2" key="1">
    <citation type="submission" date="2016-10" db="EMBL/GenBank/DDBJ databases">
        <authorList>
            <person name="de Groot N.N."/>
        </authorList>
    </citation>
    <scope>NUCLEOTIDE SEQUENCE [LARGE SCALE GENOMIC DNA]</scope>
    <source>
        <strain evidence="1 2">DSM 797</strain>
    </source>
</reference>
<keyword evidence="2" id="KW-1185">Reference proteome</keyword>
<dbReference type="Proteomes" id="UP000199068">
    <property type="component" value="Unassembled WGS sequence"/>
</dbReference>
<dbReference type="STRING" id="1121325.SAMN04515677_101157"/>
<evidence type="ECO:0000313" key="1">
    <source>
        <dbReference type="EMBL" id="SDL21928.1"/>
    </source>
</evidence>
<evidence type="ECO:0000313" key="2">
    <source>
        <dbReference type="Proteomes" id="UP000199068"/>
    </source>
</evidence>
<protein>
    <submittedName>
        <fullName evidence="1">Uncharacterized protein</fullName>
    </submittedName>
</protein>
<proteinExistence type="predicted"/>
<dbReference type="EMBL" id="FNGW01000001">
    <property type="protein sequence ID" value="SDL21928.1"/>
    <property type="molecule type" value="Genomic_DNA"/>
</dbReference>
<dbReference type="AlphaFoldDB" id="A0A1G9I9L2"/>
<name>A0A1G9I9L2_9FIRM</name>
<sequence>MKKWEEPKLSTLSLDSTKGHICHRSGGECPDYTNGFHSRNGHSDPNWNDGHFHTHCCVS</sequence>
<gene>
    <name evidence="1" type="ORF">SAMN04515677_101157</name>
</gene>
<organism evidence="1 2">
    <name type="scientific">Romboutsia lituseburensis DSM 797</name>
    <dbReference type="NCBI Taxonomy" id="1121325"/>
    <lineage>
        <taxon>Bacteria</taxon>
        <taxon>Bacillati</taxon>
        <taxon>Bacillota</taxon>
        <taxon>Clostridia</taxon>
        <taxon>Peptostreptococcales</taxon>
        <taxon>Peptostreptococcaceae</taxon>
        <taxon>Romboutsia</taxon>
    </lineage>
</organism>
<accession>A0A1G9I9L2</accession>